<dbReference type="SUPFAM" id="SSF46785">
    <property type="entry name" value="Winged helix' DNA-binding domain"/>
    <property type="match status" value="1"/>
</dbReference>
<evidence type="ECO:0008006" key="3">
    <source>
        <dbReference type="Google" id="ProtNLM"/>
    </source>
</evidence>
<dbReference type="Gene3D" id="1.10.10.10">
    <property type="entry name" value="Winged helix-like DNA-binding domain superfamily/Winged helix DNA-binding domain"/>
    <property type="match status" value="1"/>
</dbReference>
<evidence type="ECO:0000313" key="2">
    <source>
        <dbReference type="Proteomes" id="UP000050277"/>
    </source>
</evidence>
<dbReference type="Proteomes" id="UP000050277">
    <property type="component" value="Unassembled WGS sequence"/>
</dbReference>
<accession>A0A0P6YKR7</accession>
<protein>
    <recommendedName>
        <fullName evidence="3">MarR family transcriptional regulator</fullName>
    </recommendedName>
</protein>
<dbReference type="RefSeq" id="WP_054533042.1">
    <property type="nucleotide sequence ID" value="NZ_LGKP01000007.1"/>
</dbReference>
<dbReference type="OrthoDB" id="982250at2"/>
<dbReference type="EMBL" id="LGKP01000007">
    <property type="protein sequence ID" value="KPL91228.1"/>
    <property type="molecule type" value="Genomic_DNA"/>
</dbReference>
<dbReference type="InterPro" id="IPR036390">
    <property type="entry name" value="WH_DNA-bd_sf"/>
</dbReference>
<name>A0A0P6YKR7_9CHLR</name>
<dbReference type="InterPro" id="IPR036388">
    <property type="entry name" value="WH-like_DNA-bd_sf"/>
</dbReference>
<comment type="caution">
    <text evidence="1">The sequence shown here is derived from an EMBL/GenBank/DDBJ whole genome shotgun (WGS) entry which is preliminary data.</text>
</comment>
<proteinExistence type="predicted"/>
<keyword evidence="2" id="KW-1185">Reference proteome</keyword>
<organism evidence="1 2">
    <name type="scientific">Herpetosiphon geysericola</name>
    <dbReference type="NCBI Taxonomy" id="70996"/>
    <lineage>
        <taxon>Bacteria</taxon>
        <taxon>Bacillati</taxon>
        <taxon>Chloroflexota</taxon>
        <taxon>Chloroflexia</taxon>
        <taxon>Herpetosiphonales</taxon>
        <taxon>Herpetosiphonaceae</taxon>
        <taxon>Herpetosiphon</taxon>
    </lineage>
</organism>
<evidence type="ECO:0000313" key="1">
    <source>
        <dbReference type="EMBL" id="KPL91228.1"/>
    </source>
</evidence>
<dbReference type="AlphaFoldDB" id="A0A0P6YKR7"/>
<dbReference type="STRING" id="70996.SE18_03545"/>
<sequence length="147" mass="16484">MNEQQKPIGYWLKEADQALTAWLDRALAQFGLSRLAWQLLNIVQQQQPVRLDSVSTITAVLADQATLRMTVTTLVEQHWISAPAEHTNLLACELAINPAALERFADVTRLVHEQRAQLMRQITPEAYQTTLNVLAQLIKNAEVSNAA</sequence>
<reference evidence="1 2" key="1">
    <citation type="submission" date="2015-07" db="EMBL/GenBank/DDBJ databases">
        <title>Whole genome sequence of Herpetosiphon geysericola DSM 7119.</title>
        <authorList>
            <person name="Hemp J."/>
            <person name="Ward L.M."/>
            <person name="Pace L.A."/>
            <person name="Fischer W.W."/>
        </authorList>
    </citation>
    <scope>NUCLEOTIDE SEQUENCE [LARGE SCALE GENOMIC DNA]</scope>
    <source>
        <strain evidence="1 2">DSM 7119</strain>
    </source>
</reference>
<gene>
    <name evidence="1" type="ORF">SE18_03545</name>
</gene>